<organism evidence="1 2">
    <name type="scientific">Candidatus Kurthia intestinigallinarum</name>
    <dbReference type="NCBI Taxonomy" id="1562256"/>
    <lineage>
        <taxon>Bacteria</taxon>
        <taxon>Bacillati</taxon>
        <taxon>Bacillota</taxon>
        <taxon>Bacilli</taxon>
        <taxon>Bacillales</taxon>
        <taxon>Caryophanaceae</taxon>
        <taxon>Kurthia</taxon>
    </lineage>
</organism>
<protein>
    <submittedName>
        <fullName evidence="1">Uncharacterized protein</fullName>
    </submittedName>
</protein>
<dbReference type="Proteomes" id="UP000288623">
    <property type="component" value="Unassembled WGS sequence"/>
</dbReference>
<gene>
    <name evidence="1" type="ORF">QI30_08650</name>
</gene>
<comment type="caution">
    <text evidence="1">The sequence shown here is derived from an EMBL/GenBank/DDBJ whole genome shotgun (WGS) entry which is preliminary data.</text>
</comment>
<reference evidence="1 2" key="1">
    <citation type="submission" date="2014-11" db="EMBL/GenBank/DDBJ databases">
        <title>Genome sequence and analysis of novel Kurthia sp.</title>
        <authorList>
            <person name="Lawson J.N."/>
            <person name="Gonzalez J.E."/>
            <person name="Rinauldi L."/>
            <person name="Xuan Z."/>
            <person name="Firman A."/>
            <person name="Shaddox L."/>
            <person name="Trudeau A."/>
            <person name="Shah S."/>
            <person name="Reiman D."/>
        </authorList>
    </citation>
    <scope>NUCLEOTIDE SEQUENCE [LARGE SCALE GENOMIC DNA]</scope>
    <source>
        <strain evidence="1 2">3B1D</strain>
    </source>
</reference>
<dbReference type="RefSeq" id="WP_020189796.1">
    <property type="nucleotide sequence ID" value="NZ_JTFC01000031.1"/>
</dbReference>
<dbReference type="AlphaFoldDB" id="A0A433RS99"/>
<dbReference type="OrthoDB" id="2455612at2"/>
<keyword evidence="2" id="KW-1185">Reference proteome</keyword>
<name>A0A433RS99_9BACL</name>
<sequence length="117" mass="13970">MNQFSVYVSHNYPLLKLFQDYLRIVDTAFFTEVYKQDREEIQTIYRTYLYYSDIDYDIVASAICSTIRTLEDFMQGHAHKHINRLHSFIEAVMETALVDVIDYTSLLFDKPKHLFNL</sequence>
<evidence type="ECO:0000313" key="2">
    <source>
        <dbReference type="Proteomes" id="UP000288623"/>
    </source>
</evidence>
<evidence type="ECO:0000313" key="1">
    <source>
        <dbReference type="EMBL" id="RUS55034.1"/>
    </source>
</evidence>
<accession>A0A433RS99</accession>
<dbReference type="EMBL" id="JTFC01000031">
    <property type="protein sequence ID" value="RUS55034.1"/>
    <property type="molecule type" value="Genomic_DNA"/>
</dbReference>
<proteinExistence type="predicted"/>